<evidence type="ECO:0000313" key="3">
    <source>
        <dbReference type="Proteomes" id="UP000050640"/>
    </source>
</evidence>
<feature type="compositionally biased region" description="Basic and acidic residues" evidence="1">
    <location>
        <begin position="65"/>
        <end position="77"/>
    </location>
</feature>
<evidence type="ECO:0000259" key="2">
    <source>
        <dbReference type="Pfam" id="PF00134"/>
    </source>
</evidence>
<sequence>MAVSLLETGKLLTICYYLGCENQIMNREKRKRRTFRPKTASTSEPLIKYRRVTEENSRSAKIIENENRLSDGARSDPEPSTSAANAHLYNSHPSNFLSCGCLGSPEKVWKNLCESEDQDNLRKPLEWQKTEMHSIRARVTALFSMMQLSGYMGYRRETFHRAVDIFDRTMVKFDFEEVTKPEIIFIGIFAVFIACKLEERQENQWRSIEEYIRKVSPCDRLETDDMFMVELKIIASVNWSFRIITALEWAKIYAHMMRVYIIYKRIHNLSLAHQSTPIKKRTRIKAGVSDDEEVDILTWAQLDDLVIGEPSLPPDWSNRIALAQVLDLCLMNLYNFNFTYRQLGAAACISVFGLDYDIAVKITGLKVNELRPAVEFVNSHRRIYVKYVHKKGANLAATRVNKLVRHFRALKDDVEIEVVEHEDVAPKILGSTEKIEEKPLKSMKSEVKPQAPQLYPKKKDSHETHKISRITEKASGKIGMILEKQERSDASLKFKRKSSIFVSDSEVSMLEINVNSSNFRDISNEANIPKQQRLGILSPEGGNKEEVFNPMKALIKTMEKSIDGILPKKSFADFQVPQQLPVFRGVKRIQMECKCGCGRQDVIEDEIEFEQLIRSFIITHRRKDGTNKGKLFITKRNQRGEIETSQEISIPHHIETLEKHMAKYYTQSFPLETYTMMHVVKRLQRFWMEYGSRKPCKRRHSYSAPPQDSLAIGNRQRRKSE</sequence>
<evidence type="ECO:0000313" key="4">
    <source>
        <dbReference type="WBParaSite" id="EEL_0000516601-mRNA-1"/>
    </source>
</evidence>
<dbReference type="InterPro" id="IPR006671">
    <property type="entry name" value="Cyclin_N"/>
</dbReference>
<proteinExistence type="predicted"/>
<feature type="region of interest" description="Disordered" evidence="1">
    <location>
        <begin position="439"/>
        <end position="464"/>
    </location>
</feature>
<dbReference type="SUPFAM" id="SSF47954">
    <property type="entry name" value="Cyclin-like"/>
    <property type="match status" value="2"/>
</dbReference>
<dbReference type="WBParaSite" id="EEL_0000516601-mRNA-1">
    <property type="protein sequence ID" value="EEL_0000516601-mRNA-1"/>
    <property type="gene ID" value="EEL_0000516601"/>
</dbReference>
<feature type="domain" description="Cyclin N-terminal" evidence="2">
    <location>
        <begin position="108"/>
        <end position="240"/>
    </location>
</feature>
<reference evidence="4" key="1">
    <citation type="submission" date="2017-02" db="UniProtKB">
        <authorList>
            <consortium name="WormBaseParasite"/>
        </authorList>
    </citation>
    <scope>IDENTIFICATION</scope>
</reference>
<feature type="region of interest" description="Disordered" evidence="1">
    <location>
        <begin position="65"/>
        <end position="85"/>
    </location>
</feature>
<dbReference type="InterPro" id="IPR036915">
    <property type="entry name" value="Cyclin-like_sf"/>
</dbReference>
<organism evidence="3 4">
    <name type="scientific">Elaeophora elaphi</name>
    <dbReference type="NCBI Taxonomy" id="1147741"/>
    <lineage>
        <taxon>Eukaryota</taxon>
        <taxon>Metazoa</taxon>
        <taxon>Ecdysozoa</taxon>
        <taxon>Nematoda</taxon>
        <taxon>Chromadorea</taxon>
        <taxon>Rhabditida</taxon>
        <taxon>Spirurina</taxon>
        <taxon>Spiruromorpha</taxon>
        <taxon>Filarioidea</taxon>
        <taxon>Onchocercidae</taxon>
        <taxon>Elaeophora</taxon>
    </lineage>
</organism>
<evidence type="ECO:0000256" key="1">
    <source>
        <dbReference type="SAM" id="MobiDB-lite"/>
    </source>
</evidence>
<dbReference type="Gene3D" id="1.10.472.10">
    <property type="entry name" value="Cyclin-like"/>
    <property type="match status" value="2"/>
</dbReference>
<dbReference type="AlphaFoldDB" id="A0A0R3RT90"/>
<name>A0A0R3RT90_9BILA</name>
<keyword evidence="3" id="KW-1185">Reference proteome</keyword>
<dbReference type="InterPro" id="IPR039361">
    <property type="entry name" value="Cyclin"/>
</dbReference>
<feature type="region of interest" description="Disordered" evidence="1">
    <location>
        <begin position="696"/>
        <end position="721"/>
    </location>
</feature>
<protein>
    <submittedName>
        <fullName evidence="4">Cyclin N-terminal domain-containing protein</fullName>
    </submittedName>
</protein>
<dbReference type="Proteomes" id="UP000050640">
    <property type="component" value="Unplaced"/>
</dbReference>
<dbReference type="Pfam" id="PF00134">
    <property type="entry name" value="Cyclin_N"/>
    <property type="match status" value="1"/>
</dbReference>
<dbReference type="PANTHER" id="PTHR10177">
    <property type="entry name" value="CYCLINS"/>
    <property type="match status" value="1"/>
</dbReference>
<dbReference type="STRING" id="1147741.A0A0R3RT90"/>
<accession>A0A0R3RT90</accession>